<reference evidence="1" key="1">
    <citation type="submission" date="2006-12" db="EMBL/GenBank/DDBJ databases">
        <title>Complete sequence of Mycobacterium vanbaalenii PYR-1.</title>
        <authorList>
            <consortium name="US DOE Joint Genome Institute"/>
            <person name="Copeland A."/>
            <person name="Lucas S."/>
            <person name="Lapidus A."/>
            <person name="Barry K."/>
            <person name="Detter J.C."/>
            <person name="Glavina del Rio T."/>
            <person name="Hammon N."/>
            <person name="Israni S."/>
            <person name="Dalin E."/>
            <person name="Tice H."/>
            <person name="Pitluck S."/>
            <person name="Singan V."/>
            <person name="Schmutz J."/>
            <person name="Larimer F."/>
            <person name="Land M."/>
            <person name="Hauser L."/>
            <person name="Kyrpides N."/>
            <person name="Anderson I.J."/>
            <person name="Miller C."/>
            <person name="Richardson P."/>
        </authorList>
    </citation>
    <scope>NUCLEOTIDE SEQUENCE [LARGE SCALE GENOMIC DNA]</scope>
    <source>
        <strain evidence="1">PYR-1</strain>
    </source>
</reference>
<gene>
    <name evidence="1" type="ordered locus">Mvan_6004</name>
</gene>
<dbReference type="RefSeq" id="WP_011783103.1">
    <property type="nucleotide sequence ID" value="NC_008726.1"/>
</dbReference>
<name>A1THV9_MYCVP</name>
<protein>
    <submittedName>
        <fullName evidence="1">Uncharacterized protein</fullName>
    </submittedName>
</protein>
<dbReference type="HOGENOM" id="CLU_408737_0_0_11"/>
<dbReference type="STRING" id="350058.Mvan_6004"/>
<dbReference type="EMBL" id="CP000511">
    <property type="protein sequence ID" value="ABM16759.1"/>
    <property type="molecule type" value="Genomic_DNA"/>
</dbReference>
<accession>A1THV9</accession>
<dbReference type="eggNOG" id="ENOG50328UY">
    <property type="taxonomic scope" value="Bacteria"/>
</dbReference>
<keyword evidence="2" id="KW-1185">Reference proteome</keyword>
<evidence type="ECO:0000313" key="1">
    <source>
        <dbReference type="EMBL" id="ABM16759.1"/>
    </source>
</evidence>
<dbReference type="KEGG" id="mva:Mvan_6004"/>
<organism evidence="1 2">
    <name type="scientific">Mycolicibacterium vanbaalenii (strain DSM 7251 / JCM 13017 / BCRC 16820 / KCTC 9966 / NRRL B-24157 / PYR-1)</name>
    <name type="common">Mycobacterium vanbaalenii</name>
    <dbReference type="NCBI Taxonomy" id="350058"/>
    <lineage>
        <taxon>Bacteria</taxon>
        <taxon>Bacillati</taxon>
        <taxon>Actinomycetota</taxon>
        <taxon>Actinomycetes</taxon>
        <taxon>Mycobacteriales</taxon>
        <taxon>Mycobacteriaceae</taxon>
        <taxon>Mycolicibacterium</taxon>
    </lineage>
</organism>
<proteinExistence type="predicted"/>
<evidence type="ECO:0000313" key="2">
    <source>
        <dbReference type="Proteomes" id="UP000009159"/>
    </source>
</evidence>
<dbReference type="AlphaFoldDB" id="A1THV9"/>
<dbReference type="Proteomes" id="UP000009159">
    <property type="component" value="Chromosome"/>
</dbReference>
<sequence length="686" mass="76881">MGFRIEREEADLLYFPQWSDYLKHRADAGDRSLCRVLRKNTAELNKLVVGPKDRLQTKGEEQLKAAEDAGHDTRALAKQVELLKEKLEAPRRRAAFPWITPVLGTGCLSTSEFSGRDDVGLMPARLQQEAASWRLDERHSGGHSVDVTVLDFTRNLVQSRAPQAEVKDGVPGVNRADPDPSTVALAAHAAWVSALLTKLFHHVAALTSRPIGHQDEQTSLPGNQNWDAEEIRKNLVAPLVLNLEIFVEQVGKYEADALDFLNEYLEKLVSRVRRVEFSLVDVELLTEITWHLMMRDNERYAGWSDLLALVGIKSGSYGPHRRGPLLADLGAEDGLMAWLIGGLEKTTQNSWQSRLADASSDREKFYNAVADMVIAQAKLDARRFDRSTIDADRYLPGVAFVTSFDLELEMALHAKKQKFVLVAPFELWRGEGTQRRAYLAWFYRIVDVPSTGPSLDWIRGQGNWRLLRESALRANDAPESTLRGMPFVVRLTGCPLVRGLEVDTTTTEHLIDAQFPGASEGILDVGHAVLVDEHTSLHHWTAELRETIRLPRELVAHEEGKAQVNGDRRFWMLLGVQITDDAVRHRVAAVVAAHSIRGEKSNPRSADDRPHAALELPWTGVVVNHRSQPAQRDIFQWQGLDVVGGRHNDVQKSLRHYTSHLLQPETRPVLDETCSLGPGDNCEDDS</sequence>